<accession>A0A0A1UZ26</accession>
<dbReference type="OrthoDB" id="413653at2759"/>
<dbReference type="AlphaFoldDB" id="A0A0A1UZ26"/>
<dbReference type="PANTHER" id="PTHR38567:SF1">
    <property type="entry name" value="DUF4291 DOMAIN-CONTAINING PROTEIN"/>
    <property type="match status" value="1"/>
</dbReference>
<dbReference type="eggNOG" id="ENOG502RYIY">
    <property type="taxonomic scope" value="Eukaryota"/>
</dbReference>
<reference evidence="1 2" key="1">
    <citation type="submission" date="2014-02" db="EMBL/GenBank/DDBJ databases">
        <title>The genome sequence of the entomopathogenic fungus Metarhizium robertsii ARSEF 2575.</title>
        <authorList>
            <person name="Giuliano Garisto Donzelli B."/>
            <person name="Roe B.A."/>
            <person name="Macmil S.L."/>
            <person name="Krasnoff S.B."/>
            <person name="Gibson D.M."/>
        </authorList>
    </citation>
    <scope>NUCLEOTIDE SEQUENCE [LARGE SCALE GENOMIC DNA]</scope>
    <source>
        <strain evidence="1 2">ARSEF 2575</strain>
    </source>
</reference>
<proteinExistence type="predicted"/>
<comment type="caution">
    <text evidence="1">The sequence shown here is derived from an EMBL/GenBank/DDBJ whole genome shotgun (WGS) entry which is preliminary data.</text>
</comment>
<dbReference type="Proteomes" id="UP000030151">
    <property type="component" value="Unassembled WGS sequence"/>
</dbReference>
<evidence type="ECO:0000313" key="2">
    <source>
        <dbReference type="Proteomes" id="UP000030151"/>
    </source>
</evidence>
<dbReference type="EMBL" id="JELW01000004">
    <property type="protein sequence ID" value="EXV02835.1"/>
    <property type="molecule type" value="Genomic_DNA"/>
</dbReference>
<sequence length="213" mass="24372">MASTPPYRQIRATYTPDTITVYQAYKRSIADAAVKHQKLNASPDFRPGRMTWVKPSWSWMMYRAGYSYKDPGQERILALRMKHEHFIALLDKGVLSAHTERIGGVGGGEQGPRDKTSEVRIQWDPERDERLRVLPYRSIQIGIPGSLSKKWAEEWIAEIEDVTEKARGLKAALDERADVTREELLDMGYVPEERVFEVGHDIRERLGMDLAGS</sequence>
<organism evidence="1 2">
    <name type="scientific">Metarhizium robertsii</name>
    <dbReference type="NCBI Taxonomy" id="568076"/>
    <lineage>
        <taxon>Eukaryota</taxon>
        <taxon>Fungi</taxon>
        <taxon>Dikarya</taxon>
        <taxon>Ascomycota</taxon>
        <taxon>Pezizomycotina</taxon>
        <taxon>Sordariomycetes</taxon>
        <taxon>Hypocreomycetidae</taxon>
        <taxon>Hypocreales</taxon>
        <taxon>Clavicipitaceae</taxon>
        <taxon>Metarhizium</taxon>
    </lineage>
</organism>
<dbReference type="InterPro" id="IPR025633">
    <property type="entry name" value="DUF4291"/>
</dbReference>
<dbReference type="PANTHER" id="PTHR38567">
    <property type="entry name" value="DUF4291 DOMAIN-CONTAINING PROTEIN"/>
    <property type="match status" value="1"/>
</dbReference>
<gene>
    <name evidence="1" type="ORF">X797_003958</name>
</gene>
<dbReference type="HOGENOM" id="CLU_082565_1_0_1"/>
<evidence type="ECO:0000313" key="1">
    <source>
        <dbReference type="EMBL" id="EXV02835.1"/>
    </source>
</evidence>
<dbReference type="Pfam" id="PF14124">
    <property type="entry name" value="DUF4291"/>
    <property type="match status" value="1"/>
</dbReference>
<name>A0A0A1UZ26_9HYPO</name>
<protein>
    <submittedName>
        <fullName evidence="1">DUF4291 domain protein</fullName>
    </submittedName>
</protein>